<keyword evidence="8" id="KW-1185">Reference proteome</keyword>
<organism evidence="7 8">
    <name type="scientific">Virgibacillus kapii</name>
    <dbReference type="NCBI Taxonomy" id="1638645"/>
    <lineage>
        <taxon>Bacteria</taxon>
        <taxon>Bacillati</taxon>
        <taxon>Bacillota</taxon>
        <taxon>Bacilli</taxon>
        <taxon>Bacillales</taxon>
        <taxon>Bacillaceae</taxon>
        <taxon>Virgibacillus</taxon>
    </lineage>
</organism>
<sequence length="111" mass="13302">MSVTIEQAKEFYKTITWQKCREYVLTRDLYLCQECLRTTGHPIPADTVHHIEHLRDNWERRLDPDNLVSVCRTCHNRLHPEKKSKNIGRKNKQKKSKKIKVIEMNSNPEKF</sequence>
<dbReference type="RefSeq" id="WP_188942136.1">
    <property type="nucleotide sequence ID" value="NZ_BMPN01000001.1"/>
</dbReference>
<dbReference type="CDD" id="cd00085">
    <property type="entry name" value="HNHc"/>
    <property type="match status" value="1"/>
</dbReference>
<dbReference type="InterPro" id="IPR002711">
    <property type="entry name" value="HNH"/>
</dbReference>
<evidence type="ECO:0000313" key="7">
    <source>
        <dbReference type="EMBL" id="GGJ48540.1"/>
    </source>
</evidence>
<dbReference type="EMBL" id="BMPN01000001">
    <property type="protein sequence ID" value="GGJ48540.1"/>
    <property type="molecule type" value="Genomic_DNA"/>
</dbReference>
<evidence type="ECO:0000256" key="1">
    <source>
        <dbReference type="ARBA" id="ARBA00022722"/>
    </source>
</evidence>
<dbReference type="Gene3D" id="1.10.30.50">
    <property type="match status" value="1"/>
</dbReference>
<comment type="similarity">
    <text evidence="3">Belongs to the HNH nuclease family.</text>
</comment>
<feature type="domain" description="HNH nuclease" evidence="6">
    <location>
        <begin position="19"/>
        <end position="76"/>
    </location>
</feature>
<evidence type="ECO:0000256" key="5">
    <source>
        <dbReference type="SAM" id="MobiDB-lite"/>
    </source>
</evidence>
<dbReference type="PANTHER" id="PTHR41286">
    <property type="entry name" value="HNH NUCLEASE YAJD-RELATED"/>
    <property type="match status" value="1"/>
</dbReference>
<proteinExistence type="inferred from homology"/>
<accession>A0ABQ2D7C8</accession>
<evidence type="ECO:0000256" key="2">
    <source>
        <dbReference type="ARBA" id="ARBA00022801"/>
    </source>
</evidence>
<feature type="compositionally biased region" description="Basic residues" evidence="5">
    <location>
        <begin position="85"/>
        <end position="99"/>
    </location>
</feature>
<dbReference type="SMART" id="SM00507">
    <property type="entry name" value="HNHc"/>
    <property type="match status" value="1"/>
</dbReference>
<dbReference type="Pfam" id="PF01844">
    <property type="entry name" value="HNH"/>
    <property type="match status" value="1"/>
</dbReference>
<reference evidence="8" key="1">
    <citation type="journal article" date="2019" name="Int. J. Syst. Evol. Microbiol.">
        <title>The Global Catalogue of Microorganisms (GCM) 10K type strain sequencing project: providing services to taxonomists for standard genome sequencing and annotation.</title>
        <authorList>
            <consortium name="The Broad Institute Genomics Platform"/>
            <consortium name="The Broad Institute Genome Sequencing Center for Infectious Disease"/>
            <person name="Wu L."/>
            <person name="Ma J."/>
        </authorList>
    </citation>
    <scope>NUCLEOTIDE SEQUENCE [LARGE SCALE GENOMIC DNA]</scope>
    <source>
        <strain evidence="8">JCM 30071</strain>
    </source>
</reference>
<evidence type="ECO:0000256" key="3">
    <source>
        <dbReference type="ARBA" id="ARBA00038412"/>
    </source>
</evidence>
<feature type="region of interest" description="Disordered" evidence="5">
    <location>
        <begin position="82"/>
        <end position="111"/>
    </location>
</feature>
<keyword evidence="2" id="KW-0378">Hydrolase</keyword>
<evidence type="ECO:0000259" key="6">
    <source>
        <dbReference type="SMART" id="SM00507"/>
    </source>
</evidence>
<protein>
    <recommendedName>
        <fullName evidence="4">Putative HNH nuclease YajD</fullName>
    </recommendedName>
</protein>
<gene>
    <name evidence="7" type="ORF">GCM10007111_08320</name>
</gene>
<dbReference type="PANTHER" id="PTHR41286:SF1">
    <property type="entry name" value="HNH NUCLEASE YAJD-RELATED"/>
    <property type="match status" value="1"/>
</dbReference>
<evidence type="ECO:0000256" key="4">
    <source>
        <dbReference type="ARBA" id="ARBA00040194"/>
    </source>
</evidence>
<name>A0ABQ2D7C8_9BACI</name>
<evidence type="ECO:0000313" key="8">
    <source>
        <dbReference type="Proteomes" id="UP000634435"/>
    </source>
</evidence>
<dbReference type="InterPro" id="IPR003615">
    <property type="entry name" value="HNH_nuc"/>
</dbReference>
<comment type="caution">
    <text evidence="7">The sequence shown here is derived from an EMBL/GenBank/DDBJ whole genome shotgun (WGS) entry which is preliminary data.</text>
</comment>
<dbReference type="Proteomes" id="UP000634435">
    <property type="component" value="Unassembled WGS sequence"/>
</dbReference>
<keyword evidence="1" id="KW-0540">Nuclease</keyword>